<evidence type="ECO:0000313" key="12">
    <source>
        <dbReference type="EnsemblMetazoa" id="PPA03023.1"/>
    </source>
</evidence>
<dbReference type="AlphaFoldDB" id="A0A2A6CX39"/>
<evidence type="ECO:0000256" key="6">
    <source>
        <dbReference type="ARBA" id="ARBA00022832"/>
    </source>
</evidence>
<evidence type="ECO:0000256" key="2">
    <source>
        <dbReference type="ARBA" id="ARBA00005194"/>
    </source>
</evidence>
<feature type="transmembrane region" description="Helical" evidence="11">
    <location>
        <begin position="173"/>
        <end position="194"/>
    </location>
</feature>
<dbReference type="EC" id="2.3.1.199" evidence="11"/>
<keyword evidence="5 11" id="KW-0812">Transmembrane</keyword>
<evidence type="ECO:0000256" key="10">
    <source>
        <dbReference type="ARBA" id="ARBA00023160"/>
    </source>
</evidence>
<dbReference type="EnsemblMetazoa" id="PPA03023.1">
    <property type="protein sequence ID" value="PPA03023.1"/>
    <property type="gene ID" value="WBGene00092577"/>
</dbReference>
<protein>
    <recommendedName>
        <fullName evidence="11">Elongation of very long chain fatty acids protein</fullName>
        <ecNumber evidence="11">2.3.1.199</ecNumber>
    </recommendedName>
    <alternativeName>
        <fullName evidence="11">Very-long-chain 3-oxoacyl-CoA synthase</fullName>
    </alternativeName>
</protein>
<comment type="pathway">
    <text evidence="2">Lipid metabolism; fatty acid biosynthesis.</text>
</comment>
<evidence type="ECO:0000256" key="5">
    <source>
        <dbReference type="ARBA" id="ARBA00022692"/>
    </source>
</evidence>
<evidence type="ECO:0000256" key="3">
    <source>
        <dbReference type="ARBA" id="ARBA00022516"/>
    </source>
</evidence>
<keyword evidence="10 11" id="KW-0275">Fatty acid biosynthesis</keyword>
<dbReference type="PANTHER" id="PTHR11157">
    <property type="entry name" value="FATTY ACID ACYL TRANSFERASE-RELATED"/>
    <property type="match status" value="1"/>
</dbReference>
<proteinExistence type="inferred from homology"/>
<keyword evidence="3 11" id="KW-0444">Lipid biosynthesis</keyword>
<dbReference type="InterPro" id="IPR030457">
    <property type="entry name" value="ELO_CS"/>
</dbReference>
<dbReference type="GO" id="GO:0019367">
    <property type="term" value="P:fatty acid elongation, saturated fatty acid"/>
    <property type="evidence" value="ECO:0000318"/>
    <property type="project" value="GO_Central"/>
</dbReference>
<keyword evidence="6 11" id="KW-0276">Fatty acid metabolism</keyword>
<evidence type="ECO:0000256" key="7">
    <source>
        <dbReference type="ARBA" id="ARBA00022989"/>
    </source>
</evidence>
<gene>
    <name evidence="12" type="primary">WBGene00092577</name>
</gene>
<comment type="similarity">
    <text evidence="11">Belongs to the ELO family.</text>
</comment>
<dbReference type="PROSITE" id="PS01188">
    <property type="entry name" value="ELO"/>
    <property type="match status" value="1"/>
</dbReference>
<keyword evidence="4 11" id="KW-0808">Transferase</keyword>
<feature type="transmembrane region" description="Helical" evidence="11">
    <location>
        <begin position="150"/>
        <end position="167"/>
    </location>
</feature>
<feature type="transmembrane region" description="Helical" evidence="11">
    <location>
        <begin position="122"/>
        <end position="143"/>
    </location>
</feature>
<name>A0A2A6CX39_PRIPA</name>
<evidence type="ECO:0000256" key="9">
    <source>
        <dbReference type="ARBA" id="ARBA00023136"/>
    </source>
</evidence>
<keyword evidence="13" id="KW-1185">Reference proteome</keyword>
<keyword evidence="9 11" id="KW-0472">Membrane</keyword>
<accession>A0A2A6CX39</accession>
<evidence type="ECO:0000256" key="1">
    <source>
        <dbReference type="ARBA" id="ARBA00004141"/>
    </source>
</evidence>
<reference evidence="13" key="1">
    <citation type="journal article" date="2008" name="Nat. Genet.">
        <title>The Pristionchus pacificus genome provides a unique perspective on nematode lifestyle and parasitism.</title>
        <authorList>
            <person name="Dieterich C."/>
            <person name="Clifton S.W."/>
            <person name="Schuster L.N."/>
            <person name="Chinwalla A."/>
            <person name="Delehaunty K."/>
            <person name="Dinkelacker I."/>
            <person name="Fulton L."/>
            <person name="Fulton R."/>
            <person name="Godfrey J."/>
            <person name="Minx P."/>
            <person name="Mitreva M."/>
            <person name="Roeseler W."/>
            <person name="Tian H."/>
            <person name="Witte H."/>
            <person name="Yang S.P."/>
            <person name="Wilson R.K."/>
            <person name="Sommer R.J."/>
        </authorList>
    </citation>
    <scope>NUCLEOTIDE SEQUENCE [LARGE SCALE GENOMIC DNA]</scope>
    <source>
        <strain evidence="13">PS312</strain>
    </source>
</reference>
<feature type="transmembrane region" description="Helical" evidence="11">
    <location>
        <begin position="246"/>
        <end position="266"/>
    </location>
</feature>
<reference evidence="12" key="2">
    <citation type="submission" date="2022-06" db="UniProtKB">
        <authorList>
            <consortium name="EnsemblMetazoa"/>
        </authorList>
    </citation>
    <scope>IDENTIFICATION</scope>
    <source>
        <strain evidence="12">PS312</strain>
    </source>
</reference>
<evidence type="ECO:0000256" key="8">
    <source>
        <dbReference type="ARBA" id="ARBA00023098"/>
    </source>
</evidence>
<evidence type="ECO:0000256" key="4">
    <source>
        <dbReference type="ARBA" id="ARBA00022679"/>
    </source>
</evidence>
<dbReference type="Pfam" id="PF01151">
    <property type="entry name" value="ELO"/>
    <property type="match status" value="1"/>
</dbReference>
<evidence type="ECO:0000256" key="11">
    <source>
        <dbReference type="RuleBase" id="RU361115"/>
    </source>
</evidence>
<dbReference type="GO" id="GO:0005789">
    <property type="term" value="C:endoplasmic reticulum membrane"/>
    <property type="evidence" value="ECO:0000318"/>
    <property type="project" value="GO_Central"/>
</dbReference>
<accession>A0A8R1U6E5</accession>
<dbReference type="InterPro" id="IPR002076">
    <property type="entry name" value="ELO_fam"/>
</dbReference>
<feature type="transmembrane region" description="Helical" evidence="11">
    <location>
        <begin position="74"/>
        <end position="93"/>
    </location>
</feature>
<dbReference type="GO" id="GO:0030148">
    <property type="term" value="P:sphingolipid biosynthetic process"/>
    <property type="evidence" value="ECO:0000318"/>
    <property type="project" value="GO_Central"/>
</dbReference>
<dbReference type="GO" id="GO:0042761">
    <property type="term" value="P:very long-chain fatty acid biosynthetic process"/>
    <property type="evidence" value="ECO:0000318"/>
    <property type="project" value="GO_Central"/>
</dbReference>
<sequence>MATEWEKYTTVRFNHSELISIVGCENGFSEQRARAWMADHWYFVVQASTAYFFLIFGVKLFMKNREPFDLQRPLNIWNAILALFSTLGFLFMAPDFFGTLWTGGFRATYCNLNGIMEGTPGIWTFVFFLSKLAEFTDTFFIVLRKKPLMFLHWYHHILTLLYGFYTYPVNPAYNRWLVILNLFVHSFMYTYYFLRSIHVPIPGAIAKSITSIQIIQFILSIIVLIFCGVEYYLLRSMGDCTIDMNSFWFATIMDLTYLVLFVNFFLKSYVVKGGKDNSAASTMIENGLSIRFEKKEKLGLLFTHIYQVDDGTIYYYRTSYKPPDRLFVKWEEKGLLPKRLLPSMHHRDHRDVHPGGLLGIQRGKLIFQCCKSSEQEREEKLKGNAPAPSIRMLSENAVMFENCSFPVYFNDAYPFLYTFSFPYLHVFNTETMAFLPALPIQDCFQSCTISGVHNGIITVKGNSGEEAHLMTAQLPEGYFEPTEKIEENLQQQ</sequence>
<dbReference type="GO" id="GO:0034626">
    <property type="term" value="P:fatty acid elongation, polyunsaturated fatty acid"/>
    <property type="evidence" value="ECO:0000318"/>
    <property type="project" value="GO_Central"/>
</dbReference>
<dbReference type="GO" id="GO:0034625">
    <property type="term" value="P:fatty acid elongation, monounsaturated fatty acid"/>
    <property type="evidence" value="ECO:0000318"/>
    <property type="project" value="GO_Central"/>
</dbReference>
<dbReference type="PANTHER" id="PTHR11157:SF26">
    <property type="entry name" value="ELONGATION OF LONG CHAIN FATTY ACIDS PROTEIN 1"/>
    <property type="match status" value="1"/>
</dbReference>
<dbReference type="OrthoDB" id="10259681at2759"/>
<feature type="transmembrane region" description="Helical" evidence="11">
    <location>
        <begin position="214"/>
        <end position="234"/>
    </location>
</feature>
<evidence type="ECO:0000313" key="13">
    <source>
        <dbReference type="Proteomes" id="UP000005239"/>
    </source>
</evidence>
<organism evidence="12 13">
    <name type="scientific">Pristionchus pacificus</name>
    <name type="common">Parasitic nematode worm</name>
    <dbReference type="NCBI Taxonomy" id="54126"/>
    <lineage>
        <taxon>Eukaryota</taxon>
        <taxon>Metazoa</taxon>
        <taxon>Ecdysozoa</taxon>
        <taxon>Nematoda</taxon>
        <taxon>Chromadorea</taxon>
        <taxon>Rhabditida</taxon>
        <taxon>Rhabditina</taxon>
        <taxon>Diplogasteromorpha</taxon>
        <taxon>Diplogasteroidea</taxon>
        <taxon>Neodiplogasteridae</taxon>
        <taxon>Pristionchus</taxon>
    </lineage>
</organism>
<dbReference type="GO" id="GO:0009922">
    <property type="term" value="F:fatty acid elongase activity"/>
    <property type="evidence" value="ECO:0000318"/>
    <property type="project" value="GO_Central"/>
</dbReference>
<comment type="subcellular location">
    <subcellularLocation>
        <location evidence="1">Membrane</location>
        <topology evidence="1">Multi-pass membrane protein</topology>
    </subcellularLocation>
</comment>
<feature type="transmembrane region" description="Helical" evidence="11">
    <location>
        <begin position="41"/>
        <end position="62"/>
    </location>
</feature>
<keyword evidence="8 11" id="KW-0443">Lipid metabolism</keyword>
<keyword evidence="7 11" id="KW-1133">Transmembrane helix</keyword>
<comment type="catalytic activity">
    <reaction evidence="11">
        <text>a very-long-chain acyl-CoA + malonyl-CoA + H(+) = a very-long-chain 3-oxoacyl-CoA + CO2 + CoA</text>
        <dbReference type="Rhea" id="RHEA:32727"/>
        <dbReference type="ChEBI" id="CHEBI:15378"/>
        <dbReference type="ChEBI" id="CHEBI:16526"/>
        <dbReference type="ChEBI" id="CHEBI:57287"/>
        <dbReference type="ChEBI" id="CHEBI:57384"/>
        <dbReference type="ChEBI" id="CHEBI:90725"/>
        <dbReference type="ChEBI" id="CHEBI:90736"/>
        <dbReference type="EC" id="2.3.1.199"/>
    </reaction>
</comment>
<dbReference type="Proteomes" id="UP000005239">
    <property type="component" value="Unassembled WGS sequence"/>
</dbReference>